<dbReference type="InterPro" id="IPR011010">
    <property type="entry name" value="DNA_brk_join_enz"/>
</dbReference>
<proteinExistence type="predicted"/>
<dbReference type="PANTHER" id="PTHR21446:SF12">
    <property type="entry name" value="POTASSIUM CHANNEL TETRAMERIZATION DOMAIN CONTAINING 1"/>
    <property type="match status" value="1"/>
</dbReference>
<dbReference type="InterPro" id="IPR057926">
    <property type="entry name" value="QRICH1_dom"/>
</dbReference>
<dbReference type="Pfam" id="PF25561">
    <property type="entry name" value="QRICH1"/>
    <property type="match status" value="1"/>
</dbReference>
<gene>
    <name evidence="3" type="ORF">CGI_10009899</name>
</gene>
<dbReference type="AlphaFoldDB" id="K1RK61"/>
<name>K1RK61_MAGGI</name>
<dbReference type="GO" id="GO:0003677">
    <property type="term" value="F:DNA binding"/>
    <property type="evidence" value="ECO:0007669"/>
    <property type="project" value="InterPro"/>
</dbReference>
<dbReference type="InParanoid" id="K1RK61"/>
<organism evidence="3">
    <name type="scientific">Magallana gigas</name>
    <name type="common">Pacific oyster</name>
    <name type="synonym">Crassostrea gigas</name>
    <dbReference type="NCBI Taxonomy" id="29159"/>
    <lineage>
        <taxon>Eukaryota</taxon>
        <taxon>Metazoa</taxon>
        <taxon>Spiralia</taxon>
        <taxon>Lophotrochozoa</taxon>
        <taxon>Mollusca</taxon>
        <taxon>Bivalvia</taxon>
        <taxon>Autobranchia</taxon>
        <taxon>Pteriomorphia</taxon>
        <taxon>Ostreida</taxon>
        <taxon>Ostreoidea</taxon>
        <taxon>Ostreidae</taxon>
        <taxon>Magallana</taxon>
    </lineage>
</organism>
<reference evidence="3" key="1">
    <citation type="journal article" date="2012" name="Nature">
        <title>The oyster genome reveals stress adaptation and complexity of shell formation.</title>
        <authorList>
            <person name="Zhang G."/>
            <person name="Fang X."/>
            <person name="Guo X."/>
            <person name="Li L."/>
            <person name="Luo R."/>
            <person name="Xu F."/>
            <person name="Yang P."/>
            <person name="Zhang L."/>
            <person name="Wang X."/>
            <person name="Qi H."/>
            <person name="Xiong Z."/>
            <person name="Que H."/>
            <person name="Xie Y."/>
            <person name="Holland P.W."/>
            <person name="Paps J."/>
            <person name="Zhu Y."/>
            <person name="Wu F."/>
            <person name="Chen Y."/>
            <person name="Wang J."/>
            <person name="Peng C."/>
            <person name="Meng J."/>
            <person name="Yang L."/>
            <person name="Liu J."/>
            <person name="Wen B."/>
            <person name="Zhang N."/>
            <person name="Huang Z."/>
            <person name="Zhu Q."/>
            <person name="Feng Y."/>
            <person name="Mount A."/>
            <person name="Hedgecock D."/>
            <person name="Xu Z."/>
            <person name="Liu Y."/>
            <person name="Domazet-Loso T."/>
            <person name="Du Y."/>
            <person name="Sun X."/>
            <person name="Zhang S."/>
            <person name="Liu B."/>
            <person name="Cheng P."/>
            <person name="Jiang X."/>
            <person name="Li J."/>
            <person name="Fan D."/>
            <person name="Wang W."/>
            <person name="Fu W."/>
            <person name="Wang T."/>
            <person name="Wang B."/>
            <person name="Zhang J."/>
            <person name="Peng Z."/>
            <person name="Li Y."/>
            <person name="Li N."/>
            <person name="Wang J."/>
            <person name="Chen M."/>
            <person name="He Y."/>
            <person name="Tan F."/>
            <person name="Song X."/>
            <person name="Zheng Q."/>
            <person name="Huang R."/>
            <person name="Yang H."/>
            <person name="Du X."/>
            <person name="Chen L."/>
            <person name="Yang M."/>
            <person name="Gaffney P.M."/>
            <person name="Wang S."/>
            <person name="Luo L."/>
            <person name="She Z."/>
            <person name="Ming Y."/>
            <person name="Huang W."/>
            <person name="Zhang S."/>
            <person name="Huang B."/>
            <person name="Zhang Y."/>
            <person name="Qu T."/>
            <person name="Ni P."/>
            <person name="Miao G."/>
            <person name="Wang J."/>
            <person name="Wang Q."/>
            <person name="Steinberg C.E."/>
            <person name="Wang H."/>
            <person name="Li N."/>
            <person name="Qian L."/>
            <person name="Zhang G."/>
            <person name="Li Y."/>
            <person name="Yang H."/>
            <person name="Liu X."/>
            <person name="Wang J."/>
            <person name="Yin Y."/>
            <person name="Wang J."/>
        </authorList>
    </citation>
    <scope>NUCLEOTIDE SEQUENCE [LARGE SCALE GENOMIC DNA]</scope>
    <source>
        <strain evidence="3">05x7-T-G4-1.051#20</strain>
    </source>
</reference>
<protein>
    <submittedName>
        <fullName evidence="3">Zinc finger MYM-type protein 3</fullName>
    </submittedName>
</protein>
<dbReference type="InterPro" id="IPR052787">
    <property type="entry name" value="MAVS"/>
</dbReference>
<dbReference type="GO" id="GO:0015074">
    <property type="term" value="P:DNA integration"/>
    <property type="evidence" value="ECO:0007669"/>
    <property type="project" value="InterPro"/>
</dbReference>
<dbReference type="EMBL" id="JH816663">
    <property type="protein sequence ID" value="EKC34621.1"/>
    <property type="molecule type" value="Genomic_DNA"/>
</dbReference>
<evidence type="ECO:0000313" key="3">
    <source>
        <dbReference type="EMBL" id="EKC34621.1"/>
    </source>
</evidence>
<keyword evidence="1" id="KW-0233">DNA recombination</keyword>
<dbReference type="Gene3D" id="1.10.443.10">
    <property type="entry name" value="Intergrase catalytic core"/>
    <property type="match status" value="1"/>
</dbReference>
<evidence type="ECO:0000259" key="2">
    <source>
        <dbReference type="Pfam" id="PF25561"/>
    </source>
</evidence>
<sequence>MNIDIPMSPRDEMQNGDVEMFGDFDLDGDRSTATNDFDAKSYESKLRFGGISDFEIEKLFLVKKIKIQKGNTRWAFGVYENWRQEKNRSVSLEFAVPELLRMDVSSMSYSLTRFVCDARKKDGSEYPPKSVYYLVCGLLRYLMDNKRHDINFFSDLRFADFRKTLDGKMKSLLSKGLDTTVKQADPITPGDEELLWGRERLGNKTAETLQYNVFFHMCKLFGLRGFDEHRDLTCANVTIGEGGRGKFVHFVGGSSKTFKGGLAHLTLQSNDIRHYCQPGNPIRYGAQVVGVNKIKSFMKIICKKGGLVEIFTNHSGKRPCASQLYSAGMDEQGIMERTGHRSERAVRKYKRSYLEVSENGSKILDPPAPKVLKTETAAPLPVEKIRTSKKLRVPIMCLKQNWNPSKKLRKGP</sequence>
<dbReference type="HOGENOM" id="CLU_667741_0_0_1"/>
<dbReference type="PANTHER" id="PTHR21446">
    <property type="entry name" value="DUF3504 DOMAIN-CONTAINING PROTEIN"/>
    <property type="match status" value="1"/>
</dbReference>
<dbReference type="InterPro" id="IPR013762">
    <property type="entry name" value="Integrase-like_cat_sf"/>
</dbReference>
<dbReference type="GO" id="GO:0006310">
    <property type="term" value="P:DNA recombination"/>
    <property type="evidence" value="ECO:0007669"/>
    <property type="project" value="UniProtKB-KW"/>
</dbReference>
<evidence type="ECO:0000256" key="1">
    <source>
        <dbReference type="ARBA" id="ARBA00023172"/>
    </source>
</evidence>
<feature type="domain" description="QRICH1-like" evidence="2">
    <location>
        <begin position="90"/>
        <end position="170"/>
    </location>
</feature>
<dbReference type="SUPFAM" id="SSF56349">
    <property type="entry name" value="DNA breaking-rejoining enzymes"/>
    <property type="match status" value="1"/>
</dbReference>
<accession>K1RK61</accession>